<dbReference type="AlphaFoldDB" id="A0A8X8BSI2"/>
<dbReference type="PROSITE" id="PS50157">
    <property type="entry name" value="ZINC_FINGER_C2H2_2"/>
    <property type="match status" value="5"/>
</dbReference>
<evidence type="ECO:0000256" key="3">
    <source>
        <dbReference type="ARBA" id="ARBA00006991"/>
    </source>
</evidence>
<dbReference type="PANTHER" id="PTHR24388:SF54">
    <property type="entry name" value="PROTEIN ESCARGOT"/>
    <property type="match status" value="1"/>
</dbReference>
<evidence type="ECO:0000256" key="8">
    <source>
        <dbReference type="ARBA" id="ARBA00023015"/>
    </source>
</evidence>
<dbReference type="FunFam" id="3.30.160.60:FF:000213">
    <property type="entry name" value="Zinc finger protein 624"/>
    <property type="match status" value="1"/>
</dbReference>
<dbReference type="PROSITE" id="PS00028">
    <property type="entry name" value="ZINC_FINGER_C2H2_1"/>
    <property type="match status" value="5"/>
</dbReference>
<dbReference type="FunFam" id="3.30.160.60:FF:000016">
    <property type="entry name" value="zinc finger protein 37 homolog"/>
    <property type="match status" value="1"/>
</dbReference>
<evidence type="ECO:0000313" key="16">
    <source>
        <dbReference type="Proteomes" id="UP000886611"/>
    </source>
</evidence>
<dbReference type="GO" id="GO:0000978">
    <property type="term" value="F:RNA polymerase II cis-regulatory region sequence-specific DNA binding"/>
    <property type="evidence" value="ECO:0007669"/>
    <property type="project" value="TreeGrafter"/>
</dbReference>
<reference evidence="15 16" key="1">
    <citation type="journal article" date="2021" name="Cell">
        <title>Tracing the genetic footprints of vertebrate landing in non-teleost ray-finned fishes.</title>
        <authorList>
            <person name="Bi X."/>
            <person name="Wang K."/>
            <person name="Yang L."/>
            <person name="Pan H."/>
            <person name="Jiang H."/>
            <person name="Wei Q."/>
            <person name="Fang M."/>
            <person name="Yu H."/>
            <person name="Zhu C."/>
            <person name="Cai Y."/>
            <person name="He Y."/>
            <person name="Gan X."/>
            <person name="Zeng H."/>
            <person name="Yu D."/>
            <person name="Zhu Y."/>
            <person name="Jiang H."/>
            <person name="Qiu Q."/>
            <person name="Yang H."/>
            <person name="Zhang Y.E."/>
            <person name="Wang W."/>
            <person name="Zhu M."/>
            <person name="He S."/>
            <person name="Zhang G."/>
        </authorList>
    </citation>
    <scope>NUCLEOTIDE SEQUENCE [LARGE SCALE GENOMIC DNA]</scope>
    <source>
        <strain evidence="15">Bchr_013</strain>
    </source>
</reference>
<evidence type="ECO:0000256" key="5">
    <source>
        <dbReference type="ARBA" id="ARBA00022737"/>
    </source>
</evidence>
<keyword evidence="11" id="KW-0539">Nucleus</keyword>
<dbReference type="FunFam" id="3.30.160.60:FF:001134">
    <property type="entry name" value="Zinc finger protein 70"/>
    <property type="match status" value="1"/>
</dbReference>
<evidence type="ECO:0000256" key="13">
    <source>
        <dbReference type="SAM" id="MobiDB-lite"/>
    </source>
</evidence>
<feature type="region of interest" description="Disordered" evidence="13">
    <location>
        <begin position="246"/>
        <end position="272"/>
    </location>
</feature>
<comment type="similarity">
    <text evidence="3">Belongs to the krueppel C2H2-type zinc-finger protein family.</text>
</comment>
<feature type="region of interest" description="Disordered" evidence="13">
    <location>
        <begin position="305"/>
        <end position="328"/>
    </location>
</feature>
<evidence type="ECO:0000256" key="7">
    <source>
        <dbReference type="ARBA" id="ARBA00022833"/>
    </source>
</evidence>
<keyword evidence="8" id="KW-0805">Transcription regulation</keyword>
<evidence type="ECO:0000256" key="11">
    <source>
        <dbReference type="ARBA" id="ARBA00023242"/>
    </source>
</evidence>
<keyword evidence="6 12" id="KW-0863">Zinc-finger</keyword>
<feature type="non-terminal residue" evidence="15">
    <location>
        <position position="514"/>
    </location>
</feature>
<keyword evidence="5" id="KW-0677">Repeat</keyword>
<dbReference type="InterPro" id="IPR013087">
    <property type="entry name" value="Znf_C2H2_type"/>
</dbReference>
<keyword evidence="9" id="KW-0238">DNA-binding</keyword>
<accession>A0A8X8BSI2</accession>
<name>A0A8X8BSI2_POLSE</name>
<comment type="caution">
    <text evidence="15">The sequence shown here is derived from an EMBL/GenBank/DDBJ whole genome shotgun (WGS) entry which is preliminary data.</text>
</comment>
<organism evidence="15 16">
    <name type="scientific">Polypterus senegalus</name>
    <name type="common">Senegal bichir</name>
    <dbReference type="NCBI Taxonomy" id="55291"/>
    <lineage>
        <taxon>Eukaryota</taxon>
        <taxon>Metazoa</taxon>
        <taxon>Chordata</taxon>
        <taxon>Craniata</taxon>
        <taxon>Vertebrata</taxon>
        <taxon>Euteleostomi</taxon>
        <taxon>Actinopterygii</taxon>
        <taxon>Polypteriformes</taxon>
        <taxon>Polypteridae</taxon>
        <taxon>Polypterus</taxon>
    </lineage>
</organism>
<protein>
    <submittedName>
        <fullName evidence="15">ZNF3 protein</fullName>
    </submittedName>
</protein>
<comment type="function">
    <text evidence="1">May be involved in transcriptional regulation.</text>
</comment>
<feature type="domain" description="C2H2-type" evidence="14">
    <location>
        <begin position="443"/>
        <end position="470"/>
    </location>
</feature>
<evidence type="ECO:0000256" key="2">
    <source>
        <dbReference type="ARBA" id="ARBA00004123"/>
    </source>
</evidence>
<evidence type="ECO:0000313" key="15">
    <source>
        <dbReference type="EMBL" id="KAG2464716.1"/>
    </source>
</evidence>
<evidence type="ECO:0000256" key="10">
    <source>
        <dbReference type="ARBA" id="ARBA00023163"/>
    </source>
</evidence>
<feature type="domain" description="C2H2-type" evidence="14">
    <location>
        <begin position="359"/>
        <end position="386"/>
    </location>
</feature>
<feature type="non-terminal residue" evidence="15">
    <location>
        <position position="1"/>
    </location>
</feature>
<dbReference type="Gene3D" id="3.30.160.60">
    <property type="entry name" value="Classic Zinc Finger"/>
    <property type="match status" value="5"/>
</dbReference>
<dbReference type="Proteomes" id="UP000886611">
    <property type="component" value="Unassembled WGS sequence"/>
</dbReference>
<evidence type="ECO:0000259" key="14">
    <source>
        <dbReference type="PROSITE" id="PS50157"/>
    </source>
</evidence>
<feature type="domain" description="C2H2-type" evidence="14">
    <location>
        <begin position="471"/>
        <end position="498"/>
    </location>
</feature>
<dbReference type="PANTHER" id="PTHR24388">
    <property type="entry name" value="ZINC FINGER PROTEIN"/>
    <property type="match status" value="1"/>
</dbReference>
<keyword evidence="16" id="KW-1185">Reference proteome</keyword>
<evidence type="ECO:0000256" key="1">
    <source>
        <dbReference type="ARBA" id="ARBA00003767"/>
    </source>
</evidence>
<evidence type="ECO:0000256" key="12">
    <source>
        <dbReference type="PROSITE-ProRule" id="PRU00042"/>
    </source>
</evidence>
<dbReference type="OrthoDB" id="427030at2759"/>
<comment type="subcellular location">
    <subcellularLocation>
        <location evidence="2">Nucleus</location>
    </subcellularLocation>
</comment>
<dbReference type="InterPro" id="IPR036236">
    <property type="entry name" value="Znf_C2H2_sf"/>
</dbReference>
<evidence type="ECO:0000256" key="4">
    <source>
        <dbReference type="ARBA" id="ARBA00022723"/>
    </source>
</evidence>
<keyword evidence="7" id="KW-0862">Zinc</keyword>
<feature type="domain" description="C2H2-type" evidence="14">
    <location>
        <begin position="387"/>
        <end position="414"/>
    </location>
</feature>
<dbReference type="Pfam" id="PF00096">
    <property type="entry name" value="zf-C2H2"/>
    <property type="match status" value="5"/>
</dbReference>
<feature type="compositionally biased region" description="Basic and acidic residues" evidence="13">
    <location>
        <begin position="305"/>
        <end position="325"/>
    </location>
</feature>
<dbReference type="GO" id="GO:0000122">
    <property type="term" value="P:negative regulation of transcription by RNA polymerase II"/>
    <property type="evidence" value="ECO:0007669"/>
    <property type="project" value="UniProtKB-ARBA"/>
</dbReference>
<dbReference type="GO" id="GO:0000981">
    <property type="term" value="F:DNA-binding transcription factor activity, RNA polymerase II-specific"/>
    <property type="evidence" value="ECO:0007669"/>
    <property type="project" value="TreeGrafter"/>
</dbReference>
<dbReference type="GO" id="GO:0008270">
    <property type="term" value="F:zinc ion binding"/>
    <property type="evidence" value="ECO:0007669"/>
    <property type="project" value="UniProtKB-KW"/>
</dbReference>
<proteinExistence type="inferred from homology"/>
<feature type="compositionally biased region" description="Acidic residues" evidence="13">
    <location>
        <begin position="249"/>
        <end position="271"/>
    </location>
</feature>
<sequence>MEGGISACMLKEQIATTIQQTVKATSESILNTFSNFMDCEYKLVQRASDPHGNGVWRRGGKYENDFLYIIEEAVKAAVDFIMSEFTDVVDKRFADFQLDILGKENEIECLKLGLEISRSKLKAVREYLNSAEAHCPERNCEPPVSFYEKENEEEERLRVLPLVNSEMVHARSDLHHQDIVEASEVTGDLSILVHGWDQIGNIFVPDKGAPVHTTTEKEEPAVPHLNEFPPVEEECVFGKEYSVTVSLDSSEDGDSAPEESSELGEEEEDGSETGIHHLVQGEMAWVPLHVKRELPEVKVSSSSVKMERVEQEKTPNVEMTDEKFNPHQIGSNTENYGKSIQQTDSHQNSNGYYSRYELYSCTECWKTFTKMSYLRKHQRIHSGVKPYSCTACKKTFSRSEHLKRHLRVHTGEKPYSCPECPKTFSRPEHLKGHLRVHTGEKPYSCNECGKTFGHLMSVKTHQSIHTGEKPFSCTECGKAYSHLVSLKAHKRIHRREKLYTAGQSGKTVGQSSLG</sequence>
<keyword evidence="4" id="KW-0479">Metal-binding</keyword>
<dbReference type="SUPFAM" id="SSF57667">
    <property type="entry name" value="beta-beta-alpha zinc fingers"/>
    <property type="match status" value="3"/>
</dbReference>
<dbReference type="GO" id="GO:0005634">
    <property type="term" value="C:nucleus"/>
    <property type="evidence" value="ECO:0007669"/>
    <property type="project" value="UniProtKB-SubCell"/>
</dbReference>
<dbReference type="FunFam" id="3.30.160.60:FF:001465">
    <property type="entry name" value="Zinc finger protein 560"/>
    <property type="match status" value="1"/>
</dbReference>
<evidence type="ECO:0000256" key="6">
    <source>
        <dbReference type="ARBA" id="ARBA00022771"/>
    </source>
</evidence>
<dbReference type="FunFam" id="3.30.160.60:FF:002281">
    <property type="match status" value="1"/>
</dbReference>
<keyword evidence="10" id="KW-0804">Transcription</keyword>
<evidence type="ECO:0000256" key="9">
    <source>
        <dbReference type="ARBA" id="ARBA00023125"/>
    </source>
</evidence>
<feature type="domain" description="C2H2-type" evidence="14">
    <location>
        <begin position="415"/>
        <end position="442"/>
    </location>
</feature>
<dbReference type="SMART" id="SM00355">
    <property type="entry name" value="ZnF_C2H2"/>
    <property type="match status" value="5"/>
</dbReference>
<gene>
    <name evidence="15" type="primary">Znf3_17</name>
    <name evidence="15" type="ORF">GTO96_0002448</name>
</gene>
<dbReference type="InterPro" id="IPR050527">
    <property type="entry name" value="Snail/Krueppel_Znf"/>
</dbReference>
<dbReference type="EMBL" id="JAATIS010003638">
    <property type="protein sequence ID" value="KAG2464716.1"/>
    <property type="molecule type" value="Genomic_DNA"/>
</dbReference>